<protein>
    <submittedName>
        <fullName evidence="2">Expressed protein</fullName>
    </submittedName>
</protein>
<sequence length="384" mass="41985">MTNQNIPSNTSTNNHTASVQPFGHLPLIDDDELSRLSPDSPAVTQHPSNDLQPSQNTSIIISPVSSSTLPISNHSSHQNHPTLHLEINHQPVMNRNIHNLHSDGDDDHEHEDEEDDEDGYSSSLAPSSSIPRTSLVADDHEDRYCFGSSAESESSSVGLIDFQTERSRLILKKRKKATLIPTNSTSLNSSANSTSISNTLTESNSSNSNNNYTSSPELIPLPYAGDDVDHPMFSSSSRSQPQSQPHSSVLHHSAGLYWTQNGLESSSSLSSRSSSSALSIGLIAPLHHHHHHHHHIHSLPTINNSSNITSSSNNSIGNQPVSSPSQPRDYLAPTPTPSRPPSRSSSSDRKLGRSTHEPLEIHHHQTIPIDFNDSRDHSHQFYNS</sequence>
<feature type="region of interest" description="Disordered" evidence="1">
    <location>
        <begin position="1"/>
        <end position="56"/>
    </location>
</feature>
<feature type="compositionally biased region" description="Low complexity" evidence="1">
    <location>
        <begin position="301"/>
        <end position="316"/>
    </location>
</feature>
<feature type="compositionally biased region" description="Low complexity" evidence="1">
    <location>
        <begin position="183"/>
        <end position="215"/>
    </location>
</feature>
<organism evidence="2 3">
    <name type="scientific">Phakopsora pachyrhizi</name>
    <name type="common">Asian soybean rust disease fungus</name>
    <dbReference type="NCBI Taxonomy" id="170000"/>
    <lineage>
        <taxon>Eukaryota</taxon>
        <taxon>Fungi</taxon>
        <taxon>Dikarya</taxon>
        <taxon>Basidiomycota</taxon>
        <taxon>Pucciniomycotina</taxon>
        <taxon>Pucciniomycetes</taxon>
        <taxon>Pucciniales</taxon>
        <taxon>Phakopsoraceae</taxon>
        <taxon>Phakopsora</taxon>
    </lineage>
</organism>
<evidence type="ECO:0000313" key="2">
    <source>
        <dbReference type="EMBL" id="CAH7670189.1"/>
    </source>
</evidence>
<name>A0AAV0AQK5_PHAPC</name>
<accession>A0AAV0AQK5</accession>
<feature type="compositionally biased region" description="Basic and acidic residues" evidence="1">
    <location>
        <begin position="372"/>
        <end position="384"/>
    </location>
</feature>
<dbReference type="Proteomes" id="UP001153365">
    <property type="component" value="Unassembled WGS sequence"/>
</dbReference>
<evidence type="ECO:0000256" key="1">
    <source>
        <dbReference type="SAM" id="MobiDB-lite"/>
    </source>
</evidence>
<gene>
    <name evidence="2" type="ORF">PPACK8108_LOCUS4903</name>
</gene>
<feature type="compositionally biased region" description="Basic and acidic residues" evidence="1">
    <location>
        <begin position="346"/>
        <end position="363"/>
    </location>
</feature>
<feature type="region of interest" description="Disordered" evidence="1">
    <location>
        <begin position="289"/>
        <end position="384"/>
    </location>
</feature>
<comment type="caution">
    <text evidence="2">The sequence shown here is derived from an EMBL/GenBank/DDBJ whole genome shotgun (WGS) entry which is preliminary data.</text>
</comment>
<feature type="compositionally biased region" description="Low complexity" evidence="1">
    <location>
        <begin position="234"/>
        <end position="249"/>
    </location>
</feature>
<feature type="compositionally biased region" description="Polar residues" evidence="1">
    <location>
        <begin position="42"/>
        <end position="56"/>
    </location>
</feature>
<dbReference type="AlphaFoldDB" id="A0AAV0AQK5"/>
<feature type="compositionally biased region" description="Polar residues" evidence="1">
    <location>
        <begin position="317"/>
        <end position="326"/>
    </location>
</feature>
<proteinExistence type="predicted"/>
<feature type="compositionally biased region" description="Polar residues" evidence="1">
    <location>
        <begin position="1"/>
        <end position="19"/>
    </location>
</feature>
<feature type="compositionally biased region" description="Low complexity" evidence="1">
    <location>
        <begin position="121"/>
        <end position="134"/>
    </location>
</feature>
<keyword evidence="3" id="KW-1185">Reference proteome</keyword>
<evidence type="ECO:0000313" key="3">
    <source>
        <dbReference type="Proteomes" id="UP001153365"/>
    </source>
</evidence>
<feature type="compositionally biased region" description="Acidic residues" evidence="1">
    <location>
        <begin position="104"/>
        <end position="119"/>
    </location>
</feature>
<reference evidence="2" key="1">
    <citation type="submission" date="2022-06" db="EMBL/GenBank/DDBJ databases">
        <authorList>
            <consortium name="SYNGENTA / RWTH Aachen University"/>
        </authorList>
    </citation>
    <scope>NUCLEOTIDE SEQUENCE</scope>
</reference>
<feature type="region of interest" description="Disordered" evidence="1">
    <location>
        <begin position="183"/>
        <end position="249"/>
    </location>
</feature>
<feature type="region of interest" description="Disordered" evidence="1">
    <location>
        <begin position="96"/>
        <end position="136"/>
    </location>
</feature>
<dbReference type="EMBL" id="CALTRL010000952">
    <property type="protein sequence ID" value="CAH7670189.1"/>
    <property type="molecule type" value="Genomic_DNA"/>
</dbReference>